<dbReference type="STRING" id="115433.SAMN05421835_115118"/>
<accession>A0A1I3XI39</accession>
<proteinExistence type="predicted"/>
<organism evidence="1 2">
    <name type="scientific">Amycolatopsis sacchari</name>
    <dbReference type="NCBI Taxonomy" id="115433"/>
    <lineage>
        <taxon>Bacteria</taxon>
        <taxon>Bacillati</taxon>
        <taxon>Actinomycetota</taxon>
        <taxon>Actinomycetes</taxon>
        <taxon>Pseudonocardiales</taxon>
        <taxon>Pseudonocardiaceae</taxon>
        <taxon>Amycolatopsis</taxon>
    </lineage>
</organism>
<dbReference type="AlphaFoldDB" id="A0A1I3XI39"/>
<evidence type="ECO:0000313" key="2">
    <source>
        <dbReference type="Proteomes" id="UP000199025"/>
    </source>
</evidence>
<evidence type="ECO:0000313" key="1">
    <source>
        <dbReference type="EMBL" id="SFK19244.1"/>
    </source>
</evidence>
<name>A0A1I3XI39_9PSEU</name>
<sequence length="117" mass="12123">MGGKGFTVPVSGQLKNIANFRKVGRETMSMTADRPCLAATAADELAAAVAAALRPDDAPLDYAPCRRGVGAAVERLGAALRDLITELTPKSPSAGDTAAVRATDLAADIRFVRPTEL</sequence>
<dbReference type="EMBL" id="FORP01000015">
    <property type="protein sequence ID" value="SFK19244.1"/>
    <property type="molecule type" value="Genomic_DNA"/>
</dbReference>
<dbReference type="Proteomes" id="UP000199025">
    <property type="component" value="Unassembled WGS sequence"/>
</dbReference>
<reference evidence="1 2" key="1">
    <citation type="submission" date="2016-10" db="EMBL/GenBank/DDBJ databases">
        <authorList>
            <person name="de Groot N.N."/>
        </authorList>
    </citation>
    <scope>NUCLEOTIDE SEQUENCE [LARGE SCALE GENOMIC DNA]</scope>
    <source>
        <strain evidence="1 2">DSM 44468</strain>
    </source>
</reference>
<keyword evidence="2" id="KW-1185">Reference proteome</keyword>
<gene>
    <name evidence="1" type="ORF">SAMN05421835_115118</name>
</gene>
<protein>
    <submittedName>
        <fullName evidence="1">Uncharacterized protein</fullName>
    </submittedName>
</protein>